<dbReference type="InterPro" id="IPR011662">
    <property type="entry name" value="Secretin/TonB_short_N"/>
</dbReference>
<dbReference type="RefSeq" id="WP_211908349.1">
    <property type="nucleotide sequence ID" value="NZ_CP036498.1"/>
</dbReference>
<keyword evidence="1" id="KW-0813">Transport</keyword>
<name>A0ABX8A8G4_9BRAD</name>
<dbReference type="SMART" id="SM00965">
    <property type="entry name" value="STN"/>
    <property type="match status" value="1"/>
</dbReference>
<sequence length="244" mass="26440">MPQRADIASKPFPDLKRNGAKRRGASISGGIYGALLLAHAAITTCVAAEPMFHFSIAAQPLGSALIRYGDVTGKEALYEGGVVDGRFSGGVEGRATPEAALAQMLVGTGLTARFVAEETYVLEPIPERRSGQDRPDRRYYALVQQDVLETLCRIPHARPGQYRLVTVFWIAPDGTVQDFLKLGSVGQPETDHAINSALRRIHFREPPPAGFVQPIRLLFTPQSPGAKSDCDATEPHRRAQGGVR</sequence>
<dbReference type="Gene3D" id="3.30.1150.10">
    <property type="match status" value="1"/>
</dbReference>
<reference evidence="6 7" key="1">
    <citation type="submission" date="2019-02" db="EMBL/GenBank/DDBJ databases">
        <title>Emended description of the genus Rhodopseudomonas and description of Rhodopseudomonas albus sp. nov., a non-phototrophic, heavy-metal-tolerant bacterium isolated from garden soil.</title>
        <authorList>
            <person name="Bao Z."/>
            <person name="Cao W.W."/>
            <person name="Sato Y."/>
            <person name="Nishizawa T."/>
            <person name="Zhao J."/>
            <person name="Guo Y."/>
            <person name="Ohta H."/>
        </authorList>
    </citation>
    <scope>NUCLEOTIDE SEQUENCE [LARGE SCALE GENOMIC DNA]</scope>
    <source>
        <strain evidence="6 7">SK50-23</strain>
    </source>
</reference>
<evidence type="ECO:0000313" key="6">
    <source>
        <dbReference type="EMBL" id="QUS40034.1"/>
    </source>
</evidence>
<evidence type="ECO:0000256" key="4">
    <source>
        <dbReference type="SAM" id="MobiDB-lite"/>
    </source>
</evidence>
<feature type="domain" description="Secretin/TonB short N-terminal" evidence="5">
    <location>
        <begin position="74"/>
        <end position="125"/>
    </location>
</feature>
<dbReference type="Gene3D" id="3.55.50.30">
    <property type="match status" value="1"/>
</dbReference>
<evidence type="ECO:0000256" key="3">
    <source>
        <dbReference type="ARBA" id="ARBA00023237"/>
    </source>
</evidence>
<keyword evidence="3" id="KW-0998">Cell outer membrane</keyword>
<dbReference type="Proteomes" id="UP000682843">
    <property type="component" value="Chromosome"/>
</dbReference>
<gene>
    <name evidence="6" type="ORF">RPMA_15245</name>
</gene>
<feature type="region of interest" description="Disordered" evidence="4">
    <location>
        <begin position="1"/>
        <end position="21"/>
    </location>
</feature>
<organism evidence="6 7">
    <name type="scientific">Tardiphaga alba</name>
    <dbReference type="NCBI Taxonomy" id="340268"/>
    <lineage>
        <taxon>Bacteria</taxon>
        <taxon>Pseudomonadati</taxon>
        <taxon>Pseudomonadota</taxon>
        <taxon>Alphaproteobacteria</taxon>
        <taxon>Hyphomicrobiales</taxon>
        <taxon>Nitrobacteraceae</taxon>
        <taxon>Tardiphaga</taxon>
    </lineage>
</organism>
<accession>A0ABX8A8G4</accession>
<proteinExistence type="predicted"/>
<feature type="compositionally biased region" description="Basic and acidic residues" evidence="4">
    <location>
        <begin position="228"/>
        <end position="237"/>
    </location>
</feature>
<evidence type="ECO:0000259" key="5">
    <source>
        <dbReference type="SMART" id="SM00965"/>
    </source>
</evidence>
<dbReference type="Pfam" id="PF07660">
    <property type="entry name" value="STN"/>
    <property type="match status" value="1"/>
</dbReference>
<keyword evidence="2" id="KW-0472">Membrane</keyword>
<keyword evidence="7" id="KW-1185">Reference proteome</keyword>
<protein>
    <recommendedName>
        <fullName evidence="5">Secretin/TonB short N-terminal domain-containing protein</fullName>
    </recommendedName>
</protein>
<dbReference type="SUPFAM" id="SSF74653">
    <property type="entry name" value="TolA/TonB C-terminal domain"/>
    <property type="match status" value="1"/>
</dbReference>
<feature type="region of interest" description="Disordered" evidence="4">
    <location>
        <begin position="223"/>
        <end position="244"/>
    </location>
</feature>
<dbReference type="EMBL" id="CP036498">
    <property type="protein sequence ID" value="QUS40034.1"/>
    <property type="molecule type" value="Genomic_DNA"/>
</dbReference>
<evidence type="ECO:0000256" key="1">
    <source>
        <dbReference type="ARBA" id="ARBA00022448"/>
    </source>
</evidence>
<evidence type="ECO:0000313" key="7">
    <source>
        <dbReference type="Proteomes" id="UP000682843"/>
    </source>
</evidence>
<evidence type="ECO:0000256" key="2">
    <source>
        <dbReference type="ARBA" id="ARBA00023136"/>
    </source>
</evidence>